<dbReference type="Proteomes" id="UP001617907">
    <property type="component" value="Unassembled WGS sequence"/>
</dbReference>
<sequence>MTPSKAAQELWVRRFLGAPGATPAAARPQEVLLVCLPHAGGSASFFFPLSRALSPVLDVVAVQYPGRQDRRHEAPVDDVPELARRITDALGPVDGRRVALFGHSLGATLGFEIARLLQARGTGVCHLFASGRRAPSRFRDERVHLRDDEGLLADVRELSGTDPRVLGDPEVVRMALPALRADYRAAETYRYAPGPPLTCPITVFTGDSDPRVSADEADAWSAHTSAEFDLRTYPGGHFFLTDHQADLIRVVRERLAPDAPRHSGRRP</sequence>
<evidence type="ECO:0000313" key="4">
    <source>
        <dbReference type="EMBL" id="MFJ6038648.1"/>
    </source>
</evidence>
<evidence type="ECO:0000256" key="2">
    <source>
        <dbReference type="ARBA" id="ARBA00022801"/>
    </source>
</evidence>
<dbReference type="PANTHER" id="PTHR11487">
    <property type="entry name" value="THIOESTERASE"/>
    <property type="match status" value="1"/>
</dbReference>
<dbReference type="InterPro" id="IPR012223">
    <property type="entry name" value="TEII"/>
</dbReference>
<comment type="caution">
    <text evidence="4">The sequence shown here is derived from an EMBL/GenBank/DDBJ whole genome shotgun (WGS) entry which is preliminary data.</text>
</comment>
<dbReference type="InterPro" id="IPR020802">
    <property type="entry name" value="TesA-like"/>
</dbReference>
<dbReference type="InterPro" id="IPR029058">
    <property type="entry name" value="AB_hydrolase_fold"/>
</dbReference>
<evidence type="ECO:0000259" key="3">
    <source>
        <dbReference type="SMART" id="SM00824"/>
    </source>
</evidence>
<dbReference type="SMART" id="SM00824">
    <property type="entry name" value="PKS_TE"/>
    <property type="match status" value="1"/>
</dbReference>
<keyword evidence="2" id="KW-0378">Hydrolase</keyword>
<gene>
    <name evidence="4" type="ORF">ACIQFM_20590</name>
</gene>
<evidence type="ECO:0000256" key="1">
    <source>
        <dbReference type="ARBA" id="ARBA00007169"/>
    </source>
</evidence>
<dbReference type="SUPFAM" id="SSF53474">
    <property type="entry name" value="alpha/beta-Hydrolases"/>
    <property type="match status" value="1"/>
</dbReference>
<proteinExistence type="inferred from homology"/>
<dbReference type="EMBL" id="JBIVPC010000011">
    <property type="protein sequence ID" value="MFJ6038648.1"/>
    <property type="molecule type" value="Genomic_DNA"/>
</dbReference>
<name>A0ABW8HCZ9_9ACTN</name>
<protein>
    <submittedName>
        <fullName evidence="4">Thioesterase II family protein</fullName>
    </submittedName>
</protein>
<dbReference type="PANTHER" id="PTHR11487:SF0">
    <property type="entry name" value="S-ACYL FATTY ACID SYNTHASE THIOESTERASE, MEDIUM CHAIN"/>
    <property type="match status" value="1"/>
</dbReference>
<evidence type="ECO:0000313" key="5">
    <source>
        <dbReference type="Proteomes" id="UP001617907"/>
    </source>
</evidence>
<dbReference type="RefSeq" id="WP_401484650.1">
    <property type="nucleotide sequence ID" value="NZ_JBEOTR010000007.1"/>
</dbReference>
<dbReference type="Gene3D" id="3.40.50.1820">
    <property type="entry name" value="alpha/beta hydrolase"/>
    <property type="match status" value="1"/>
</dbReference>
<reference evidence="4 5" key="1">
    <citation type="submission" date="2024-10" db="EMBL/GenBank/DDBJ databases">
        <title>The Natural Products Discovery Center: Release of the First 8490 Sequenced Strains for Exploring Actinobacteria Biosynthetic Diversity.</title>
        <authorList>
            <person name="Kalkreuter E."/>
            <person name="Kautsar S.A."/>
            <person name="Yang D."/>
            <person name="Bader C.D."/>
            <person name="Teijaro C.N."/>
            <person name="Fluegel L."/>
            <person name="Davis C.M."/>
            <person name="Simpson J.R."/>
            <person name="Lauterbach L."/>
            <person name="Steele A.D."/>
            <person name="Gui C."/>
            <person name="Meng S."/>
            <person name="Li G."/>
            <person name="Viehrig K."/>
            <person name="Ye F."/>
            <person name="Su P."/>
            <person name="Kiefer A.F."/>
            <person name="Nichols A."/>
            <person name="Cepeda A.J."/>
            <person name="Yan W."/>
            <person name="Fan B."/>
            <person name="Jiang Y."/>
            <person name="Adhikari A."/>
            <person name="Zheng C.-J."/>
            <person name="Schuster L."/>
            <person name="Cowan T.M."/>
            <person name="Smanski M.J."/>
            <person name="Chevrette M.G."/>
            <person name="De Carvalho L.P.S."/>
            <person name="Shen B."/>
        </authorList>
    </citation>
    <scope>NUCLEOTIDE SEQUENCE [LARGE SCALE GENOMIC DNA]</scope>
    <source>
        <strain evidence="4 5">NPDC093086</strain>
    </source>
</reference>
<dbReference type="Pfam" id="PF00975">
    <property type="entry name" value="Thioesterase"/>
    <property type="match status" value="1"/>
</dbReference>
<comment type="similarity">
    <text evidence="1">Belongs to the thioesterase family.</text>
</comment>
<organism evidence="4 5">
    <name type="scientific">Streptomyces ardesiacus</name>
    <dbReference type="NCBI Taxonomy" id="285564"/>
    <lineage>
        <taxon>Bacteria</taxon>
        <taxon>Bacillati</taxon>
        <taxon>Actinomycetota</taxon>
        <taxon>Actinomycetes</taxon>
        <taxon>Kitasatosporales</taxon>
        <taxon>Streptomycetaceae</taxon>
        <taxon>Streptomyces</taxon>
    </lineage>
</organism>
<dbReference type="InterPro" id="IPR001031">
    <property type="entry name" value="Thioesterase"/>
</dbReference>
<keyword evidence="5" id="KW-1185">Reference proteome</keyword>
<feature type="domain" description="Thioesterase TesA-like" evidence="3">
    <location>
        <begin position="34"/>
        <end position="255"/>
    </location>
</feature>
<accession>A0ABW8HCZ9</accession>